<dbReference type="PANTHER" id="PTHR27005">
    <property type="entry name" value="WALL-ASSOCIATED RECEPTOR KINASE-LIKE 21"/>
    <property type="match status" value="1"/>
</dbReference>
<evidence type="ECO:0000256" key="5">
    <source>
        <dbReference type="SAM" id="Phobius"/>
    </source>
</evidence>
<feature type="transmembrane region" description="Helical" evidence="5">
    <location>
        <begin position="12"/>
        <end position="34"/>
    </location>
</feature>
<gene>
    <name evidence="7" type="ORF">L1049_014308</name>
</gene>
<keyword evidence="5" id="KW-0472">Membrane</keyword>
<feature type="transmembrane region" description="Helical" evidence="5">
    <location>
        <begin position="87"/>
        <end position="110"/>
    </location>
</feature>
<organism evidence="7 8">
    <name type="scientific">Liquidambar formosana</name>
    <name type="common">Formosan gum</name>
    <dbReference type="NCBI Taxonomy" id="63359"/>
    <lineage>
        <taxon>Eukaryota</taxon>
        <taxon>Viridiplantae</taxon>
        <taxon>Streptophyta</taxon>
        <taxon>Embryophyta</taxon>
        <taxon>Tracheophyta</taxon>
        <taxon>Spermatophyta</taxon>
        <taxon>Magnoliopsida</taxon>
        <taxon>eudicotyledons</taxon>
        <taxon>Gunneridae</taxon>
        <taxon>Pentapetalae</taxon>
        <taxon>Saxifragales</taxon>
        <taxon>Altingiaceae</taxon>
        <taxon>Liquidambar</taxon>
    </lineage>
</organism>
<keyword evidence="2" id="KW-0067">ATP-binding</keyword>
<protein>
    <recommendedName>
        <fullName evidence="6">Protein kinase domain-containing protein</fullName>
    </recommendedName>
</protein>
<evidence type="ECO:0000256" key="3">
    <source>
        <dbReference type="ARBA" id="ARBA00047558"/>
    </source>
</evidence>
<dbReference type="GO" id="GO:0005886">
    <property type="term" value="C:plasma membrane"/>
    <property type="evidence" value="ECO:0007669"/>
    <property type="project" value="TreeGrafter"/>
</dbReference>
<evidence type="ECO:0000256" key="2">
    <source>
        <dbReference type="ARBA" id="ARBA00022840"/>
    </source>
</evidence>
<sequence length="440" mass="49563">MDELGLSQAPVVLGVSLGTIMVPVYVSSPLQLVLSDSTLAELLAIREALKIFCQSEWVNISNLIIEFDSSVAVSWEVNSIVDWMAKVVPGAMFVAAIIVGVVITIFVLLLRKCLKKRKKEERKRKYFIQNGGAYLRRLISTGALVGDSKVFSPEELEIATDGFNENRILGRGGQATVFKAMLRSGRVVAVKRAKTVEEWIRESFINEIIVLLEIKHDNVVGLIGFCLEAEKPLLVYEYIPNGSLYQILHEQPDNFLNSWEVRRRIIREVAEAITYLHAIRTTDFNGICHRDLKSQNILLDQQYRSVLADFGIARFLGPDRSHLTTQAIGSLGYIDPELQFSGEYTKRSDVYSYGVVIAELLTGEKAISRRWGNLAMQLKSAVKNDNISAILDCKIVTEENKNELSSYTKLSRRCLKKKGKNRPFMEDILNELNRLQGLFG</sequence>
<dbReference type="SMART" id="SM00220">
    <property type="entry name" value="S_TKc"/>
    <property type="match status" value="1"/>
</dbReference>
<evidence type="ECO:0000313" key="7">
    <source>
        <dbReference type="EMBL" id="KAK9280613.1"/>
    </source>
</evidence>
<keyword evidence="1" id="KW-0547">Nucleotide-binding</keyword>
<dbReference type="PROSITE" id="PS00108">
    <property type="entry name" value="PROTEIN_KINASE_ST"/>
    <property type="match status" value="1"/>
</dbReference>
<evidence type="ECO:0000256" key="4">
    <source>
        <dbReference type="ARBA" id="ARBA00047951"/>
    </source>
</evidence>
<accession>A0AAP0WZL5</accession>
<dbReference type="GO" id="GO:0004674">
    <property type="term" value="F:protein serine/threonine kinase activity"/>
    <property type="evidence" value="ECO:0007669"/>
    <property type="project" value="TreeGrafter"/>
</dbReference>
<dbReference type="Pfam" id="PF00069">
    <property type="entry name" value="Pkinase"/>
    <property type="match status" value="1"/>
</dbReference>
<dbReference type="InterPro" id="IPR000719">
    <property type="entry name" value="Prot_kinase_dom"/>
</dbReference>
<dbReference type="PANTHER" id="PTHR27005:SF353">
    <property type="entry name" value="WALL-ASSOCIATED RECEPTOR KINASE-LIKE 22"/>
    <property type="match status" value="1"/>
</dbReference>
<comment type="catalytic activity">
    <reaction evidence="4">
        <text>L-threonyl-[protein] + ATP = O-phospho-L-threonyl-[protein] + ADP + H(+)</text>
        <dbReference type="Rhea" id="RHEA:46608"/>
        <dbReference type="Rhea" id="RHEA-COMP:11060"/>
        <dbReference type="Rhea" id="RHEA-COMP:11605"/>
        <dbReference type="ChEBI" id="CHEBI:15378"/>
        <dbReference type="ChEBI" id="CHEBI:30013"/>
        <dbReference type="ChEBI" id="CHEBI:30616"/>
        <dbReference type="ChEBI" id="CHEBI:61977"/>
        <dbReference type="ChEBI" id="CHEBI:456216"/>
    </reaction>
</comment>
<dbReference type="InterPro" id="IPR011009">
    <property type="entry name" value="Kinase-like_dom_sf"/>
</dbReference>
<keyword evidence="8" id="KW-1185">Reference proteome</keyword>
<comment type="catalytic activity">
    <reaction evidence="3">
        <text>L-seryl-[protein] + ATP = O-phospho-L-seryl-[protein] + ADP + H(+)</text>
        <dbReference type="Rhea" id="RHEA:17989"/>
        <dbReference type="Rhea" id="RHEA-COMP:9863"/>
        <dbReference type="Rhea" id="RHEA-COMP:11604"/>
        <dbReference type="ChEBI" id="CHEBI:15378"/>
        <dbReference type="ChEBI" id="CHEBI:29999"/>
        <dbReference type="ChEBI" id="CHEBI:30616"/>
        <dbReference type="ChEBI" id="CHEBI:83421"/>
        <dbReference type="ChEBI" id="CHEBI:456216"/>
    </reaction>
</comment>
<dbReference type="Proteomes" id="UP001415857">
    <property type="component" value="Unassembled WGS sequence"/>
</dbReference>
<feature type="domain" description="Protein kinase" evidence="6">
    <location>
        <begin position="163"/>
        <end position="439"/>
    </location>
</feature>
<dbReference type="Gene3D" id="3.30.200.20">
    <property type="entry name" value="Phosphorylase Kinase, domain 1"/>
    <property type="match status" value="1"/>
</dbReference>
<dbReference type="GO" id="GO:0005524">
    <property type="term" value="F:ATP binding"/>
    <property type="evidence" value="ECO:0007669"/>
    <property type="project" value="UniProtKB-KW"/>
</dbReference>
<dbReference type="AlphaFoldDB" id="A0AAP0WZL5"/>
<comment type="caution">
    <text evidence="7">The sequence shown here is derived from an EMBL/GenBank/DDBJ whole genome shotgun (WGS) entry which is preliminary data.</text>
</comment>
<dbReference type="InterPro" id="IPR008271">
    <property type="entry name" value="Ser/Thr_kinase_AS"/>
</dbReference>
<evidence type="ECO:0000256" key="1">
    <source>
        <dbReference type="ARBA" id="ARBA00022741"/>
    </source>
</evidence>
<reference evidence="7 8" key="1">
    <citation type="journal article" date="2024" name="Plant J.">
        <title>Genome sequences and population genomics reveal climatic adaptation and genomic divergence between two closely related sweetgum species.</title>
        <authorList>
            <person name="Xu W.Q."/>
            <person name="Ren C.Q."/>
            <person name="Zhang X.Y."/>
            <person name="Comes H.P."/>
            <person name="Liu X.H."/>
            <person name="Li Y.G."/>
            <person name="Kettle C.J."/>
            <person name="Jalonen R."/>
            <person name="Gaisberger H."/>
            <person name="Ma Y.Z."/>
            <person name="Qiu Y.X."/>
        </authorList>
    </citation>
    <scope>NUCLEOTIDE SEQUENCE [LARGE SCALE GENOMIC DNA]</scope>
    <source>
        <strain evidence="7">Hangzhou</strain>
    </source>
</reference>
<dbReference type="GO" id="GO:0007166">
    <property type="term" value="P:cell surface receptor signaling pathway"/>
    <property type="evidence" value="ECO:0007669"/>
    <property type="project" value="InterPro"/>
</dbReference>
<keyword evidence="5" id="KW-1133">Transmembrane helix</keyword>
<evidence type="ECO:0000313" key="8">
    <source>
        <dbReference type="Proteomes" id="UP001415857"/>
    </source>
</evidence>
<evidence type="ECO:0000259" key="6">
    <source>
        <dbReference type="PROSITE" id="PS50011"/>
    </source>
</evidence>
<dbReference type="Gene3D" id="1.10.510.10">
    <property type="entry name" value="Transferase(Phosphotransferase) domain 1"/>
    <property type="match status" value="1"/>
</dbReference>
<dbReference type="EMBL" id="JBBPBK010000008">
    <property type="protein sequence ID" value="KAK9280613.1"/>
    <property type="molecule type" value="Genomic_DNA"/>
</dbReference>
<name>A0AAP0WZL5_LIQFO</name>
<proteinExistence type="predicted"/>
<keyword evidence="5" id="KW-0812">Transmembrane</keyword>
<dbReference type="InterPro" id="IPR045274">
    <property type="entry name" value="WAK-like"/>
</dbReference>
<dbReference type="PROSITE" id="PS50011">
    <property type="entry name" value="PROTEIN_KINASE_DOM"/>
    <property type="match status" value="1"/>
</dbReference>
<dbReference type="SUPFAM" id="SSF56112">
    <property type="entry name" value="Protein kinase-like (PK-like)"/>
    <property type="match status" value="1"/>
</dbReference>